<dbReference type="VEuPathDB" id="FungiDB:PPTG_21120"/>
<feature type="region of interest" description="Disordered" evidence="1">
    <location>
        <begin position="1"/>
        <end position="44"/>
    </location>
</feature>
<protein>
    <submittedName>
        <fullName evidence="2">Uncharacterized protein</fullName>
    </submittedName>
</protein>
<gene>
    <name evidence="2" type="ORF">L914_05691</name>
</gene>
<dbReference type="AlphaFoldDB" id="W2NNN4"/>
<reference evidence="2" key="1">
    <citation type="submission" date="2013-11" db="EMBL/GenBank/DDBJ databases">
        <title>The Genome Sequence of Phytophthora parasitica IAC_01/95.</title>
        <authorList>
            <consortium name="The Broad Institute Genomics Platform"/>
            <person name="Russ C."/>
            <person name="Tyler B."/>
            <person name="Panabieres F."/>
            <person name="Shan W."/>
            <person name="Tripathy S."/>
            <person name="Grunwald N."/>
            <person name="Machado M."/>
            <person name="Johnson C.S."/>
            <person name="Arredondo F."/>
            <person name="Hong C."/>
            <person name="Coffey M."/>
            <person name="Young S.K."/>
            <person name="Zeng Q."/>
            <person name="Gargeya S."/>
            <person name="Fitzgerald M."/>
            <person name="Abouelleil A."/>
            <person name="Alvarado L."/>
            <person name="Chapman S.B."/>
            <person name="Gainer-Dewar J."/>
            <person name="Goldberg J."/>
            <person name="Griggs A."/>
            <person name="Gujja S."/>
            <person name="Hansen M."/>
            <person name="Howarth C."/>
            <person name="Imamovic A."/>
            <person name="Ireland A."/>
            <person name="Larimer J."/>
            <person name="McCowan C."/>
            <person name="Murphy C."/>
            <person name="Pearson M."/>
            <person name="Poon T.W."/>
            <person name="Priest M."/>
            <person name="Roberts A."/>
            <person name="Saif S."/>
            <person name="Shea T."/>
            <person name="Sykes S."/>
            <person name="Wortman J."/>
            <person name="Nusbaum C."/>
            <person name="Birren B."/>
        </authorList>
    </citation>
    <scope>NUCLEOTIDE SEQUENCE [LARGE SCALE GENOMIC DNA]</scope>
    <source>
        <strain evidence="2">IAC_01/95</strain>
    </source>
</reference>
<name>W2NNN4_PHYNI</name>
<organism evidence="2">
    <name type="scientific">Phytophthora nicotianae</name>
    <name type="common">Potato buckeye rot agent</name>
    <name type="synonym">Phytophthora parasitica</name>
    <dbReference type="NCBI Taxonomy" id="4792"/>
    <lineage>
        <taxon>Eukaryota</taxon>
        <taxon>Sar</taxon>
        <taxon>Stramenopiles</taxon>
        <taxon>Oomycota</taxon>
        <taxon>Peronosporomycetes</taxon>
        <taxon>Peronosporales</taxon>
        <taxon>Peronosporaceae</taxon>
        <taxon>Phytophthora</taxon>
    </lineage>
</organism>
<dbReference type="EMBL" id="KI692022">
    <property type="protein sequence ID" value="ETM50227.1"/>
    <property type="molecule type" value="Genomic_DNA"/>
</dbReference>
<proteinExistence type="predicted"/>
<accession>W2NNN4</accession>
<dbReference type="Proteomes" id="UP000054532">
    <property type="component" value="Unassembled WGS sequence"/>
</dbReference>
<evidence type="ECO:0000313" key="2">
    <source>
        <dbReference type="EMBL" id="ETM50227.1"/>
    </source>
</evidence>
<evidence type="ECO:0000256" key="1">
    <source>
        <dbReference type="SAM" id="MobiDB-lite"/>
    </source>
</evidence>
<feature type="non-terminal residue" evidence="2">
    <location>
        <position position="1"/>
    </location>
</feature>
<sequence length="44" mass="5076">HNLVRAHRHKEPALERRHPAANLQFGLGVEQKAPQLKSTQQQRV</sequence>
<feature type="compositionally biased region" description="Basic residues" evidence="1">
    <location>
        <begin position="1"/>
        <end position="10"/>
    </location>
</feature>